<evidence type="ECO:0000313" key="2">
    <source>
        <dbReference type="Proteomes" id="UP000234323"/>
    </source>
</evidence>
<dbReference type="AlphaFoldDB" id="A0A2I1HES8"/>
<dbReference type="VEuPathDB" id="FungiDB:RhiirA1_458513"/>
<dbReference type="OrthoDB" id="2433848at2759"/>
<proteinExistence type="predicted"/>
<dbReference type="VEuPathDB" id="FungiDB:FUN_013559"/>
<keyword evidence="2" id="KW-1185">Reference proteome</keyword>
<dbReference type="EMBL" id="LLXI01002512">
    <property type="protein sequence ID" value="PKY57330.1"/>
    <property type="molecule type" value="Genomic_DNA"/>
</dbReference>
<reference evidence="1 2" key="1">
    <citation type="submission" date="2015-10" db="EMBL/GenBank/DDBJ databases">
        <title>Genome analyses suggest a sexual origin of heterokaryosis in a supposedly ancient asexual fungus.</title>
        <authorList>
            <person name="Ropars J."/>
            <person name="Sedzielewska K."/>
            <person name="Noel J."/>
            <person name="Charron P."/>
            <person name="Farinelli L."/>
            <person name="Marton T."/>
            <person name="Kruger M."/>
            <person name="Pelin A."/>
            <person name="Brachmann A."/>
            <person name="Corradi N."/>
        </authorList>
    </citation>
    <scope>NUCLEOTIDE SEQUENCE [LARGE SCALE GENOMIC DNA]</scope>
    <source>
        <strain evidence="1 2">A4</strain>
    </source>
</reference>
<gene>
    <name evidence="1" type="ORF">RhiirA4_509690</name>
</gene>
<dbReference type="Proteomes" id="UP000234323">
    <property type="component" value="Unassembled WGS sequence"/>
</dbReference>
<organism evidence="1 2">
    <name type="scientific">Rhizophagus irregularis</name>
    <dbReference type="NCBI Taxonomy" id="588596"/>
    <lineage>
        <taxon>Eukaryota</taxon>
        <taxon>Fungi</taxon>
        <taxon>Fungi incertae sedis</taxon>
        <taxon>Mucoromycota</taxon>
        <taxon>Glomeromycotina</taxon>
        <taxon>Glomeromycetes</taxon>
        <taxon>Glomerales</taxon>
        <taxon>Glomeraceae</taxon>
        <taxon>Rhizophagus</taxon>
    </lineage>
</organism>
<protein>
    <submittedName>
        <fullName evidence="1">Uncharacterized protein</fullName>
    </submittedName>
</protein>
<comment type="caution">
    <text evidence="1">The sequence shown here is derived from an EMBL/GenBank/DDBJ whole genome shotgun (WGS) entry which is preliminary data.</text>
</comment>
<evidence type="ECO:0000313" key="1">
    <source>
        <dbReference type="EMBL" id="PKY57330.1"/>
    </source>
</evidence>
<dbReference type="VEuPathDB" id="FungiDB:RhiirFUN_014280"/>
<accession>A0A2I1HES8</accession>
<name>A0A2I1HES8_9GLOM</name>
<sequence length="207" mass="23814">MAKLYVKKGACMEEKTHEEVEPNDRVTQFSHKKMRDTLKRSEVPDDVWRRAIAEKDTLIIIDKVGSDVCSAVKGKYAQNDICHIIGKWYEDLKVDYNIGLPDNKKVRNIGWLHDQLTIDRRVKTRVGSIVQHYGMTVEDVNLLFLYKIARNNEVHKDTLNRGATVPQLSQQLRNALKLLDEAPNQSQDFPRGVPDGIIEVTKLIFFV</sequence>